<evidence type="ECO:0000313" key="5">
    <source>
        <dbReference type="Proteomes" id="UP001184828"/>
    </source>
</evidence>
<evidence type="ECO:0000256" key="2">
    <source>
        <dbReference type="PROSITE-ProRule" id="PRU00169"/>
    </source>
</evidence>
<dbReference type="Proteomes" id="UP001184828">
    <property type="component" value="Unassembled WGS sequence"/>
</dbReference>
<dbReference type="PROSITE" id="PS50110">
    <property type="entry name" value="RESPONSE_REGULATORY"/>
    <property type="match status" value="1"/>
</dbReference>
<evidence type="ECO:0000313" key="4">
    <source>
        <dbReference type="EMBL" id="MDR6427710.1"/>
    </source>
</evidence>
<dbReference type="EMBL" id="JAVDQZ010000005">
    <property type="protein sequence ID" value="MDR6427710.1"/>
    <property type="molecule type" value="Genomic_DNA"/>
</dbReference>
<name>A0AAE3Y1B9_VARPD</name>
<accession>A0AAE3Y1B9</accession>
<dbReference type="InterPro" id="IPR050595">
    <property type="entry name" value="Bact_response_regulator"/>
</dbReference>
<dbReference type="Gene3D" id="3.40.50.2300">
    <property type="match status" value="1"/>
</dbReference>
<feature type="modified residue" description="4-aspartylphosphate" evidence="2">
    <location>
        <position position="102"/>
    </location>
</feature>
<evidence type="ECO:0000259" key="3">
    <source>
        <dbReference type="PROSITE" id="PS50110"/>
    </source>
</evidence>
<dbReference type="InterPro" id="IPR001789">
    <property type="entry name" value="Sig_transdc_resp-reg_receiver"/>
</dbReference>
<dbReference type="AlphaFoldDB" id="A0AAE3Y1B9"/>
<dbReference type="InterPro" id="IPR011006">
    <property type="entry name" value="CheY-like_superfamily"/>
</dbReference>
<gene>
    <name evidence="4" type="ORF">J2738_003865</name>
</gene>
<keyword evidence="1 2" id="KW-0597">Phosphoprotein</keyword>
<feature type="domain" description="Response regulatory" evidence="3">
    <location>
        <begin position="50"/>
        <end position="167"/>
    </location>
</feature>
<dbReference type="PANTHER" id="PTHR44591">
    <property type="entry name" value="STRESS RESPONSE REGULATOR PROTEIN 1"/>
    <property type="match status" value="1"/>
</dbReference>
<dbReference type="GO" id="GO:0000160">
    <property type="term" value="P:phosphorelay signal transduction system"/>
    <property type="evidence" value="ECO:0007669"/>
    <property type="project" value="InterPro"/>
</dbReference>
<dbReference type="PANTHER" id="PTHR44591:SF23">
    <property type="entry name" value="CHEY SUBFAMILY"/>
    <property type="match status" value="1"/>
</dbReference>
<protein>
    <submittedName>
        <fullName evidence="4">CheY-like chemotaxis protein</fullName>
    </submittedName>
</protein>
<proteinExistence type="predicted"/>
<reference evidence="4" key="1">
    <citation type="submission" date="2023-07" db="EMBL/GenBank/DDBJ databases">
        <title>Sorghum-associated microbial communities from plants grown in Nebraska, USA.</title>
        <authorList>
            <person name="Schachtman D."/>
        </authorList>
    </citation>
    <scope>NUCLEOTIDE SEQUENCE</scope>
    <source>
        <strain evidence="4">DS2114</strain>
    </source>
</reference>
<comment type="caution">
    <text evidence="4">The sequence shown here is derived from an EMBL/GenBank/DDBJ whole genome shotgun (WGS) entry which is preliminary data.</text>
</comment>
<dbReference type="SUPFAM" id="SSF52172">
    <property type="entry name" value="CheY-like"/>
    <property type="match status" value="1"/>
</dbReference>
<organism evidence="4 5">
    <name type="scientific">Variovorax paradoxus</name>
    <dbReference type="NCBI Taxonomy" id="34073"/>
    <lineage>
        <taxon>Bacteria</taxon>
        <taxon>Pseudomonadati</taxon>
        <taxon>Pseudomonadota</taxon>
        <taxon>Betaproteobacteria</taxon>
        <taxon>Burkholderiales</taxon>
        <taxon>Comamonadaceae</taxon>
        <taxon>Variovorax</taxon>
    </lineage>
</organism>
<dbReference type="Pfam" id="PF00072">
    <property type="entry name" value="Response_reg"/>
    <property type="match status" value="1"/>
</dbReference>
<dbReference type="SMART" id="SM00448">
    <property type="entry name" value="REC"/>
    <property type="match status" value="1"/>
</dbReference>
<sequence>MRRVLPGHRLQVEQPAYKDEETPAVKRIDWWLRPVAQAPPDAESACMPLTAILVEDSRTIRDNLIPALEELAGVRVVATAETAQAAIDALALHASWQLAIVDLFLKEGSGLTVIRACQGRSRDKHLIVLTNYPSPEMRRRCLALGADAVFDKSTELDAFFERCLGYQGR</sequence>
<evidence type="ECO:0000256" key="1">
    <source>
        <dbReference type="ARBA" id="ARBA00022553"/>
    </source>
</evidence>